<organism evidence="2 3">
    <name type="scientific">Adlercreutzia wanghongyangiae</name>
    <dbReference type="NCBI Taxonomy" id="3111451"/>
    <lineage>
        <taxon>Bacteria</taxon>
        <taxon>Bacillati</taxon>
        <taxon>Actinomycetota</taxon>
        <taxon>Coriobacteriia</taxon>
        <taxon>Eggerthellales</taxon>
        <taxon>Eggerthellaceae</taxon>
        <taxon>Adlercreutzia</taxon>
    </lineage>
</organism>
<dbReference type="EMBL" id="JAYMFF010000007">
    <property type="protein sequence ID" value="MEC4175694.1"/>
    <property type="molecule type" value="Genomic_DNA"/>
</dbReference>
<dbReference type="Pfam" id="PF04991">
    <property type="entry name" value="LicD"/>
    <property type="match status" value="1"/>
</dbReference>
<name>A0ABU6IGW8_9ACTN</name>
<comment type="caution">
    <text evidence="2">The sequence shown here is derived from an EMBL/GenBank/DDBJ whole genome shotgun (WGS) entry which is preliminary data.</text>
</comment>
<dbReference type="PANTHER" id="PTHR43404">
    <property type="entry name" value="LIPOPOLYSACCHARIDE CHOLINEPHOSPHOTRANSFERASE LICD"/>
    <property type="match status" value="1"/>
</dbReference>
<gene>
    <name evidence="2" type="ORF">VIN30_04460</name>
</gene>
<feature type="domain" description="LicD/FKTN/FKRP nucleotidyltransferase" evidence="1">
    <location>
        <begin position="13"/>
        <end position="231"/>
    </location>
</feature>
<proteinExistence type="predicted"/>
<evidence type="ECO:0000313" key="3">
    <source>
        <dbReference type="Proteomes" id="UP001349994"/>
    </source>
</evidence>
<dbReference type="Proteomes" id="UP001349994">
    <property type="component" value="Unassembled WGS sequence"/>
</dbReference>
<reference evidence="2 3" key="1">
    <citation type="submission" date="2024-01" db="EMBL/GenBank/DDBJ databases">
        <title>novel species in genus Adlercreutzia.</title>
        <authorList>
            <person name="Liu X."/>
        </authorList>
    </citation>
    <scope>NUCLEOTIDE SEQUENCE [LARGE SCALE GENOMIC DNA]</scope>
    <source>
        <strain evidence="2 3">R7</strain>
    </source>
</reference>
<evidence type="ECO:0000313" key="2">
    <source>
        <dbReference type="EMBL" id="MEC4175694.1"/>
    </source>
</evidence>
<keyword evidence="3" id="KW-1185">Reference proteome</keyword>
<dbReference type="PANTHER" id="PTHR43404:SF2">
    <property type="entry name" value="LIPOPOLYSACCHARIDE CHOLINEPHOSPHOTRANSFERASE LICD"/>
    <property type="match status" value="1"/>
</dbReference>
<evidence type="ECO:0000259" key="1">
    <source>
        <dbReference type="Pfam" id="PF04991"/>
    </source>
</evidence>
<protein>
    <submittedName>
        <fullName evidence="2">LicD family protein</fullName>
    </submittedName>
</protein>
<sequence>MEIKLLEEFADICDQRGLRYYLAYGTLIGAARHEGFVPWDDDVDVMMPREDFERLRAEFDAWRLRPTSQFVHCRDGRSRFPFGRIIDTRTLVDENYCEGGEELGAWIDVFPLDDMPRHASGLFRRVAYWNAARMLAVSDAQKGASAVSRIAKRVLVPLYRRKGSVHYAQKMDEAVLRWRDADSSCYAEILGVTERKKALPKEWFEPAMLPFELRDYCVPSNYDAVLTSCYGDWRELPPEDKRIPHPMKIYLKDDASLD</sequence>
<dbReference type="InterPro" id="IPR007074">
    <property type="entry name" value="LicD/FKTN/FKRP_NTP_transf"/>
</dbReference>
<dbReference type="InterPro" id="IPR052942">
    <property type="entry name" value="LPS_cholinephosphotransferase"/>
</dbReference>
<dbReference type="RefSeq" id="WP_338209610.1">
    <property type="nucleotide sequence ID" value="NZ_JAYMFF010000007.1"/>
</dbReference>
<accession>A0ABU6IGW8</accession>